<feature type="region of interest" description="Disordered" evidence="1">
    <location>
        <begin position="147"/>
        <end position="169"/>
    </location>
</feature>
<feature type="region of interest" description="Disordered" evidence="1">
    <location>
        <begin position="974"/>
        <end position="1000"/>
    </location>
</feature>
<name>A0A0D9QLX2_PLAFR</name>
<evidence type="ECO:0000256" key="1">
    <source>
        <dbReference type="SAM" id="MobiDB-lite"/>
    </source>
</evidence>
<dbReference type="OrthoDB" id="392797at2759"/>
<feature type="compositionally biased region" description="Basic and acidic residues" evidence="1">
    <location>
        <begin position="745"/>
        <end position="754"/>
    </location>
</feature>
<dbReference type="VEuPathDB" id="PlasmoDB:AK88_02319"/>
<evidence type="ECO:0000313" key="2">
    <source>
        <dbReference type="EMBL" id="KJP88044.1"/>
    </source>
</evidence>
<dbReference type="Proteomes" id="UP000054561">
    <property type="component" value="Unassembled WGS sequence"/>
</dbReference>
<dbReference type="RefSeq" id="XP_012335373.1">
    <property type="nucleotide sequence ID" value="XM_012479950.1"/>
</dbReference>
<feature type="region of interest" description="Disordered" evidence="1">
    <location>
        <begin position="740"/>
        <end position="770"/>
    </location>
</feature>
<dbReference type="OMA" id="MVYKHIA"/>
<keyword evidence="3" id="KW-1185">Reference proteome</keyword>
<accession>A0A0D9QLX2</accession>
<organism evidence="2 3">
    <name type="scientific">Plasmodium fragile</name>
    <dbReference type="NCBI Taxonomy" id="5857"/>
    <lineage>
        <taxon>Eukaryota</taxon>
        <taxon>Sar</taxon>
        <taxon>Alveolata</taxon>
        <taxon>Apicomplexa</taxon>
        <taxon>Aconoidasida</taxon>
        <taxon>Haemosporida</taxon>
        <taxon>Plasmodiidae</taxon>
        <taxon>Plasmodium</taxon>
        <taxon>Plasmodium (Plasmodium)</taxon>
    </lineage>
</organism>
<dbReference type="AlphaFoldDB" id="A0A0D9QLX2"/>
<protein>
    <submittedName>
        <fullName evidence="2">Uncharacterized protein</fullName>
    </submittedName>
</protein>
<sequence>MKTARRRLAKRITSFYKNVDANTPLFATNLLLYQFERDLIVTLMQTYKRLLKKHEQEKTRFHEEYLLIFNYIIFSYFNFVLSELSQNNTPHFDIVYDLSKSTGETTPLLNARRLTKRAKCSVYKLKRLLTGNGTHGGLGHISGGTPHSYSQGEQNETSYEDYQPGGRRHKHTIGEEAHKGKEKREWNRDISDEGYQNRVNHCGSKSLGRAGGTYGKVHISDKGESSYTAKCITNTSLHNYASRRFPFCASTACSEVGESQFVEQLKRLYAHVHYWGCLMQLNVRCRLSWQVSKLASEEKNIYEGIYKNIYYLFKRMNRMHFENIQMINKKKQQLSITHNCEMQDLINATKVTRVDNAEGTKQINDLVFKHIAEKEALCRHAEHEVKVMQLVNLKEYKEHIFYIFNIIQRERNVLSLPPLPMDELEEGDEGVVEKLIRVQPNGFCPCANKERHIYFACIVKYFHLFYLYKLIKSNVNVISYLHLYLKRSVCDTLGVSVIFSLGEVEDLFLRHSKNNEEVKGRLYGLLSQLCRDHYACRAAAHCADHCADQGANQTTKCGAHEGPPLKEADKTNDTPVWTGTESKYFNAKGQFRSKLGATPDGKDNPFNKSYDSTHKYIKDDSIPFLLQDNACIKEESSHTHWSKISLREKPLNGLVLYLCEDTNGFCKENVYQSMFNMSMNKTDFVFPTLKEQLGMFHEFVSGNGQVQGGRTTGHRYPSVMGTKLRCGNIIITRHTNLKIGMGGRDTPKGGEAEKKKKKKKNVKMGEGRNGEEKKYKELTYDMTTIKNHVNDLFSLDRINKSNLPSSIIPIYEQLKKNSCYFMHKEGREKSVHSDVKESTVCKVHENILKTKKKKIHVDIIFHVIIPKNVNSKSFQIILLSLLKILDLCSNYHVSSLTCPLPYVHNVVYKNKRPVVYAFMYSIIFSLLNYIKCTQWSGKQVSVLHFVFPNLAFREGGTAARGRVMGGVAVDSSMGEINEENNENNNERKTTPIEGSTLDPSAHWDRHAEKRMSSMASFIYRVVTDMREKYTLVESI</sequence>
<feature type="compositionally biased region" description="Polar residues" evidence="1">
    <location>
        <begin position="148"/>
        <end position="157"/>
    </location>
</feature>
<dbReference type="EMBL" id="KQ001666">
    <property type="protein sequence ID" value="KJP88044.1"/>
    <property type="molecule type" value="Genomic_DNA"/>
</dbReference>
<evidence type="ECO:0000313" key="3">
    <source>
        <dbReference type="Proteomes" id="UP000054561"/>
    </source>
</evidence>
<dbReference type="GeneID" id="24267633"/>
<reference evidence="2 3" key="1">
    <citation type="submission" date="2014-03" db="EMBL/GenBank/DDBJ databases">
        <title>The Genome Sequence of Plasmodium fragile nilgiri.</title>
        <authorList>
            <consortium name="The Broad Institute Genomics Platform"/>
            <consortium name="The Broad Institute Genome Sequencing Center for Infectious Disease"/>
            <person name="Neafsey D."/>
            <person name="Duraisingh M."/>
            <person name="Young S.K."/>
            <person name="Zeng Q."/>
            <person name="Gargeya S."/>
            <person name="Abouelleil A."/>
            <person name="Alvarado L."/>
            <person name="Chapman S.B."/>
            <person name="Gainer-Dewar J."/>
            <person name="Goldberg J."/>
            <person name="Griggs A."/>
            <person name="Gujja S."/>
            <person name="Hansen M."/>
            <person name="Howarth C."/>
            <person name="Imamovic A."/>
            <person name="Larimer J."/>
            <person name="Pearson M."/>
            <person name="Poon T.W."/>
            <person name="Priest M."/>
            <person name="Roberts A."/>
            <person name="Saif S."/>
            <person name="Shea T."/>
            <person name="Sykes S."/>
            <person name="Wortman J."/>
            <person name="Nusbaum C."/>
            <person name="Birren B."/>
        </authorList>
    </citation>
    <scope>NUCLEOTIDE SEQUENCE [LARGE SCALE GENOMIC DNA]</scope>
    <source>
        <strain evidence="3">nilgiri</strain>
    </source>
</reference>
<gene>
    <name evidence="2" type="ORF">AK88_02319</name>
</gene>
<proteinExistence type="predicted"/>